<name>A0A1G8AX88_9SPHI</name>
<dbReference type="EMBL" id="FNCH01000020">
    <property type="protein sequence ID" value="SDH25474.1"/>
    <property type="molecule type" value="Genomic_DNA"/>
</dbReference>
<dbReference type="Proteomes" id="UP000199643">
    <property type="component" value="Unassembled WGS sequence"/>
</dbReference>
<proteinExistence type="predicted"/>
<reference evidence="2" key="1">
    <citation type="submission" date="2016-10" db="EMBL/GenBank/DDBJ databases">
        <authorList>
            <person name="Varghese N."/>
            <person name="Submissions S."/>
        </authorList>
    </citation>
    <scope>NUCLEOTIDE SEQUENCE [LARGE SCALE GENOMIC DNA]</scope>
    <source>
        <strain evidence="2">DSM 17933</strain>
    </source>
</reference>
<gene>
    <name evidence="1" type="ORF">SAMN05421827_12040</name>
</gene>
<keyword evidence="2" id="KW-1185">Reference proteome</keyword>
<dbReference type="AlphaFoldDB" id="A0A1G8AX88"/>
<accession>A0A1G8AX88</accession>
<organism evidence="1 2">
    <name type="scientific">Pedobacter terrae</name>
    <dbReference type="NCBI Taxonomy" id="405671"/>
    <lineage>
        <taxon>Bacteria</taxon>
        <taxon>Pseudomonadati</taxon>
        <taxon>Bacteroidota</taxon>
        <taxon>Sphingobacteriia</taxon>
        <taxon>Sphingobacteriales</taxon>
        <taxon>Sphingobacteriaceae</taxon>
        <taxon>Pedobacter</taxon>
    </lineage>
</organism>
<sequence length="37" mass="4188">MNSILKINNLFENICNAINVKYIILFSASLNNVLAFD</sequence>
<dbReference type="STRING" id="405671.SAMN05421827_12040"/>
<evidence type="ECO:0000313" key="1">
    <source>
        <dbReference type="EMBL" id="SDH25474.1"/>
    </source>
</evidence>
<evidence type="ECO:0000313" key="2">
    <source>
        <dbReference type="Proteomes" id="UP000199643"/>
    </source>
</evidence>
<protein>
    <submittedName>
        <fullName evidence="1">Uncharacterized protein</fullName>
    </submittedName>
</protein>